<sequence length="208" mass="21383">MPVVHRRDVRAAVKGATALLLLGGLPLSSPVAQQAPALVIRPLAEKRLTELPSGPLFWRIETFPSLGEARAAEGPTALVVEAAGRVWLFTLGPAGVVSEGGGKLAEVGPIPLVEAPQYLLRINQASGPPGSVTPVHTHPGSEAFYVLAGETTQRTSHGAVRVAAGSAIAGHGADMPMEVSSSGSTDLLSLVMFVVDATKPFSSSASIR</sequence>
<dbReference type="InterPro" id="IPR014710">
    <property type="entry name" value="RmlC-like_jellyroll"/>
</dbReference>
<dbReference type="EMBL" id="JANJOU010000028">
    <property type="protein sequence ID" value="MCR0985086.1"/>
    <property type="molecule type" value="Genomic_DNA"/>
</dbReference>
<feature type="domain" description="Cupin type-2" evidence="1">
    <location>
        <begin position="128"/>
        <end position="168"/>
    </location>
</feature>
<dbReference type="InterPro" id="IPR011051">
    <property type="entry name" value="RmlC_Cupin_sf"/>
</dbReference>
<dbReference type="Proteomes" id="UP001524642">
    <property type="component" value="Unassembled WGS sequence"/>
</dbReference>
<comment type="caution">
    <text evidence="2">The sequence shown here is derived from an EMBL/GenBank/DDBJ whole genome shotgun (WGS) entry which is preliminary data.</text>
</comment>
<reference evidence="2 3" key="1">
    <citation type="submission" date="2022-06" db="EMBL/GenBank/DDBJ databases">
        <title>Roseomonas CN29.</title>
        <authorList>
            <person name="Cheng Y."/>
            <person name="He X."/>
        </authorList>
    </citation>
    <scope>NUCLEOTIDE SEQUENCE [LARGE SCALE GENOMIC DNA]</scope>
    <source>
        <strain evidence="2 3">CN29</strain>
    </source>
</reference>
<dbReference type="Gene3D" id="2.60.120.10">
    <property type="entry name" value="Jelly Rolls"/>
    <property type="match status" value="1"/>
</dbReference>
<proteinExistence type="predicted"/>
<keyword evidence="3" id="KW-1185">Reference proteome</keyword>
<protein>
    <submittedName>
        <fullName evidence="2">Cupin domain-containing protein</fullName>
    </submittedName>
</protein>
<accession>A0ABT1XAE3</accession>
<gene>
    <name evidence="2" type="ORF">NRP21_23830</name>
</gene>
<evidence type="ECO:0000259" key="1">
    <source>
        <dbReference type="Pfam" id="PF07883"/>
    </source>
</evidence>
<name>A0ABT1XAE3_9PROT</name>
<dbReference type="SUPFAM" id="SSF51182">
    <property type="entry name" value="RmlC-like cupins"/>
    <property type="match status" value="1"/>
</dbReference>
<evidence type="ECO:0000313" key="3">
    <source>
        <dbReference type="Proteomes" id="UP001524642"/>
    </source>
</evidence>
<dbReference type="Pfam" id="PF07883">
    <property type="entry name" value="Cupin_2"/>
    <property type="match status" value="1"/>
</dbReference>
<evidence type="ECO:0000313" key="2">
    <source>
        <dbReference type="EMBL" id="MCR0985086.1"/>
    </source>
</evidence>
<organism evidence="2 3">
    <name type="scientific">Roseomonas populi</name>
    <dbReference type="NCBI Taxonomy" id="3121582"/>
    <lineage>
        <taxon>Bacteria</taxon>
        <taxon>Pseudomonadati</taxon>
        <taxon>Pseudomonadota</taxon>
        <taxon>Alphaproteobacteria</taxon>
        <taxon>Acetobacterales</taxon>
        <taxon>Roseomonadaceae</taxon>
        <taxon>Roseomonas</taxon>
    </lineage>
</organism>
<dbReference type="InterPro" id="IPR013096">
    <property type="entry name" value="Cupin_2"/>
</dbReference>
<dbReference type="RefSeq" id="WP_257718737.1">
    <property type="nucleotide sequence ID" value="NZ_JANJOU010000028.1"/>
</dbReference>